<feature type="region of interest" description="Disordered" evidence="1">
    <location>
        <begin position="1"/>
        <end position="32"/>
    </location>
</feature>
<organism evidence="2 3">
    <name type="scientific">Amanita muscaria (strain Koide BX008)</name>
    <dbReference type="NCBI Taxonomy" id="946122"/>
    <lineage>
        <taxon>Eukaryota</taxon>
        <taxon>Fungi</taxon>
        <taxon>Dikarya</taxon>
        <taxon>Basidiomycota</taxon>
        <taxon>Agaricomycotina</taxon>
        <taxon>Agaricomycetes</taxon>
        <taxon>Agaricomycetidae</taxon>
        <taxon>Agaricales</taxon>
        <taxon>Pluteineae</taxon>
        <taxon>Amanitaceae</taxon>
        <taxon>Amanita</taxon>
    </lineage>
</organism>
<dbReference type="AlphaFoldDB" id="A0A0C2WYT9"/>
<feature type="compositionally biased region" description="Basic residues" evidence="1">
    <location>
        <begin position="1"/>
        <end position="10"/>
    </location>
</feature>
<dbReference type="InParanoid" id="A0A0C2WYT9"/>
<reference evidence="2 3" key="1">
    <citation type="submission" date="2014-04" db="EMBL/GenBank/DDBJ databases">
        <title>Evolutionary Origins and Diversification of the Mycorrhizal Mutualists.</title>
        <authorList>
            <consortium name="DOE Joint Genome Institute"/>
            <consortium name="Mycorrhizal Genomics Consortium"/>
            <person name="Kohler A."/>
            <person name="Kuo A."/>
            <person name="Nagy L.G."/>
            <person name="Floudas D."/>
            <person name="Copeland A."/>
            <person name="Barry K.W."/>
            <person name="Cichocki N."/>
            <person name="Veneault-Fourrey C."/>
            <person name="LaButti K."/>
            <person name="Lindquist E.A."/>
            <person name="Lipzen A."/>
            <person name="Lundell T."/>
            <person name="Morin E."/>
            <person name="Murat C."/>
            <person name="Riley R."/>
            <person name="Ohm R."/>
            <person name="Sun H."/>
            <person name="Tunlid A."/>
            <person name="Henrissat B."/>
            <person name="Grigoriev I.V."/>
            <person name="Hibbett D.S."/>
            <person name="Martin F."/>
        </authorList>
    </citation>
    <scope>NUCLEOTIDE SEQUENCE [LARGE SCALE GENOMIC DNA]</scope>
    <source>
        <strain evidence="2 3">Koide BX008</strain>
    </source>
</reference>
<proteinExistence type="predicted"/>
<dbReference type="EMBL" id="KN818283">
    <property type="protein sequence ID" value="KIL61558.1"/>
    <property type="molecule type" value="Genomic_DNA"/>
</dbReference>
<protein>
    <submittedName>
        <fullName evidence="2">Uncharacterized protein</fullName>
    </submittedName>
</protein>
<name>A0A0C2WYT9_AMAMK</name>
<sequence>MTKKEMKKKVSQVEVGTHVRSNPGGQPASISSRTTAAVMGRWLILSLDLSNMQKASDLRHRGRANGRAPLPAVPATATVTATVTVRPSLADRLGRNYQQHCRFPQQRFLLRLPLCCPSLPTRHNTHARIQCGSYLIN</sequence>
<accession>A0A0C2WYT9</accession>
<gene>
    <name evidence="2" type="ORF">M378DRAFT_854430</name>
</gene>
<keyword evidence="3" id="KW-1185">Reference proteome</keyword>
<evidence type="ECO:0000313" key="3">
    <source>
        <dbReference type="Proteomes" id="UP000054549"/>
    </source>
</evidence>
<evidence type="ECO:0000313" key="2">
    <source>
        <dbReference type="EMBL" id="KIL61558.1"/>
    </source>
</evidence>
<dbReference type="Proteomes" id="UP000054549">
    <property type="component" value="Unassembled WGS sequence"/>
</dbReference>
<feature type="compositionally biased region" description="Polar residues" evidence="1">
    <location>
        <begin position="19"/>
        <end position="32"/>
    </location>
</feature>
<dbReference type="HOGENOM" id="CLU_1864631_0_0_1"/>
<evidence type="ECO:0000256" key="1">
    <source>
        <dbReference type="SAM" id="MobiDB-lite"/>
    </source>
</evidence>